<comment type="caution">
    <text evidence="1">The sequence shown here is derived from an EMBL/GenBank/DDBJ whole genome shotgun (WGS) entry which is preliminary data.</text>
</comment>
<dbReference type="EMBL" id="JAYGOJ010000090">
    <property type="protein sequence ID" value="MEA9437177.1"/>
    <property type="molecule type" value="Genomic_DNA"/>
</dbReference>
<accession>A0ABU5W8C3</accession>
<name>A0ABU5W8C3_AERCA</name>
<proteinExistence type="predicted"/>
<sequence>ELTAATFVALVTSSDIENQKLFLMLDAVSAHTDCLIQIVKERHAYRVEEAHLTLLTSKVKRLFSLFFRRPLRKEAGSSGWRGPPCW</sequence>
<keyword evidence="2" id="KW-1185">Reference proteome</keyword>
<organism evidence="1 2">
    <name type="scientific">Aeromonas caviae</name>
    <name type="common">Aeromonas punctata</name>
    <dbReference type="NCBI Taxonomy" id="648"/>
    <lineage>
        <taxon>Bacteria</taxon>
        <taxon>Pseudomonadati</taxon>
        <taxon>Pseudomonadota</taxon>
        <taxon>Gammaproteobacteria</taxon>
        <taxon>Aeromonadales</taxon>
        <taxon>Aeromonadaceae</taxon>
        <taxon>Aeromonas</taxon>
    </lineage>
</organism>
<gene>
    <name evidence="1" type="ORF">VCX44_15510</name>
</gene>
<dbReference type="RefSeq" id="WP_323579956.1">
    <property type="nucleotide sequence ID" value="NZ_JAYGOJ010000090.1"/>
</dbReference>
<dbReference type="Proteomes" id="UP001304847">
    <property type="component" value="Unassembled WGS sequence"/>
</dbReference>
<feature type="non-terminal residue" evidence="1">
    <location>
        <position position="1"/>
    </location>
</feature>
<evidence type="ECO:0000313" key="1">
    <source>
        <dbReference type="EMBL" id="MEA9437177.1"/>
    </source>
</evidence>
<evidence type="ECO:0008006" key="3">
    <source>
        <dbReference type="Google" id="ProtNLM"/>
    </source>
</evidence>
<reference evidence="1 2" key="1">
    <citation type="submission" date="2023-12" db="EMBL/GenBank/DDBJ databases">
        <title>Characterization of antibiotic resistance in Aeromonas spp. in hospital effluent.</title>
        <authorList>
            <person name="Negoseki B.R.S."/>
            <person name="Krul D."/>
            <person name="Siqueira A.C."/>
            <person name="Almeida M."/>
            <person name="Mesa D."/>
            <person name="Conte D."/>
            <person name="Dalla-Costa L.M."/>
        </authorList>
    </citation>
    <scope>NUCLEOTIDE SEQUENCE [LARGE SCALE GENOMIC DNA]</scope>
    <source>
        <strain evidence="1 2">36v</strain>
    </source>
</reference>
<protein>
    <recommendedName>
        <fullName evidence="3">Transposase</fullName>
    </recommendedName>
</protein>
<evidence type="ECO:0000313" key="2">
    <source>
        <dbReference type="Proteomes" id="UP001304847"/>
    </source>
</evidence>